<accession>A0A397JMG1</accession>
<evidence type="ECO:0000313" key="2">
    <source>
        <dbReference type="Proteomes" id="UP000266861"/>
    </source>
</evidence>
<dbReference type="OrthoDB" id="2447505at2759"/>
<gene>
    <name evidence="1" type="ORF">Glove_13g257</name>
</gene>
<evidence type="ECO:0000313" key="1">
    <source>
        <dbReference type="EMBL" id="RHZ89545.1"/>
    </source>
</evidence>
<dbReference type="Proteomes" id="UP000266861">
    <property type="component" value="Unassembled WGS sequence"/>
</dbReference>
<proteinExistence type="predicted"/>
<reference evidence="1 2" key="1">
    <citation type="submission" date="2018-08" db="EMBL/GenBank/DDBJ databases">
        <title>Genome and evolution of the arbuscular mycorrhizal fungus Diversispora epigaea (formerly Glomus versiforme) and its bacterial endosymbionts.</title>
        <authorList>
            <person name="Sun X."/>
            <person name="Fei Z."/>
            <person name="Harrison M."/>
        </authorList>
    </citation>
    <scope>NUCLEOTIDE SEQUENCE [LARGE SCALE GENOMIC DNA]</scope>
    <source>
        <strain evidence="1 2">IT104</strain>
    </source>
</reference>
<keyword evidence="2" id="KW-1185">Reference proteome</keyword>
<dbReference type="EMBL" id="PQFF01000011">
    <property type="protein sequence ID" value="RHZ89545.1"/>
    <property type="molecule type" value="Genomic_DNA"/>
</dbReference>
<organism evidence="1 2">
    <name type="scientific">Diversispora epigaea</name>
    <dbReference type="NCBI Taxonomy" id="1348612"/>
    <lineage>
        <taxon>Eukaryota</taxon>
        <taxon>Fungi</taxon>
        <taxon>Fungi incertae sedis</taxon>
        <taxon>Mucoromycota</taxon>
        <taxon>Glomeromycotina</taxon>
        <taxon>Glomeromycetes</taxon>
        <taxon>Diversisporales</taxon>
        <taxon>Diversisporaceae</taxon>
        <taxon>Diversispora</taxon>
    </lineage>
</organism>
<name>A0A397JMG1_9GLOM</name>
<dbReference type="AlphaFoldDB" id="A0A397JMG1"/>
<comment type="caution">
    <text evidence="1">The sequence shown here is derived from an EMBL/GenBank/DDBJ whole genome shotgun (WGS) entry which is preliminary data.</text>
</comment>
<protein>
    <submittedName>
        <fullName evidence="1">Uncharacterized protein</fullName>
    </submittedName>
</protein>
<sequence>MLCLETLALNILKDSSPEKIVNDIDIPELNHACYTIKNFFHSICPRPDCKKEVEEAQPRDYVSSTVDSMPGSQNISDLMDISPLLFADIQLYSSSSKKRVSEIVSTEKSSSKKLIGDPSESLEISGITKFTPASQLDMTKLETFIPLYQNINTKSNNDKASHTVLRSYLTFGLWISNRYGFHRKSNSDHTAQVRVNDHINYLLIIIKLN</sequence>